<evidence type="ECO:0000256" key="1">
    <source>
        <dbReference type="SAM" id="Coils"/>
    </source>
</evidence>
<organism evidence="2">
    <name type="scientific">marine sediment metagenome</name>
    <dbReference type="NCBI Taxonomy" id="412755"/>
    <lineage>
        <taxon>unclassified sequences</taxon>
        <taxon>metagenomes</taxon>
        <taxon>ecological metagenomes</taxon>
    </lineage>
</organism>
<name>A0A0F9BWL3_9ZZZZ</name>
<evidence type="ECO:0000313" key="2">
    <source>
        <dbReference type="EMBL" id="KKK88806.1"/>
    </source>
</evidence>
<protein>
    <submittedName>
        <fullName evidence="2">Uncharacterized protein</fullName>
    </submittedName>
</protein>
<proteinExistence type="predicted"/>
<keyword evidence="1" id="KW-0175">Coiled coil</keyword>
<comment type="caution">
    <text evidence="2">The sequence shown here is derived from an EMBL/GenBank/DDBJ whole genome shotgun (WGS) entry which is preliminary data.</text>
</comment>
<feature type="non-terminal residue" evidence="2">
    <location>
        <position position="210"/>
    </location>
</feature>
<reference evidence="2" key="1">
    <citation type="journal article" date="2015" name="Nature">
        <title>Complex archaea that bridge the gap between prokaryotes and eukaryotes.</title>
        <authorList>
            <person name="Spang A."/>
            <person name="Saw J.H."/>
            <person name="Jorgensen S.L."/>
            <person name="Zaremba-Niedzwiedzka K."/>
            <person name="Martijn J."/>
            <person name="Lind A.E."/>
            <person name="van Eijk R."/>
            <person name="Schleper C."/>
            <person name="Guy L."/>
            <person name="Ettema T.J."/>
        </authorList>
    </citation>
    <scope>NUCLEOTIDE SEQUENCE</scope>
</reference>
<dbReference type="EMBL" id="LAZR01049793">
    <property type="protein sequence ID" value="KKK88806.1"/>
    <property type="molecule type" value="Genomic_DNA"/>
</dbReference>
<sequence>MPAFRTGYEGLAGAVQGAFDTYYRRKEGQEERGASMERLKEQLDAAKREGDENRINKLQEIINKAEEDRKTRREFPSQFEPASLNIYPEELKNKRKEQLGALYQNATTEWQEKYAPMIPNIIQADYEEVKNMMTQLDMGSLPIKEKKWDTMSDDAQTALLTRYMKSQVGERYLKLATAVGITEADVKITFSWDYFPGKIDWDTWANEAEA</sequence>
<gene>
    <name evidence="2" type="ORF">LCGC14_2739430</name>
</gene>
<feature type="coiled-coil region" evidence="1">
    <location>
        <begin position="29"/>
        <end position="68"/>
    </location>
</feature>
<dbReference type="AlphaFoldDB" id="A0A0F9BWL3"/>
<accession>A0A0F9BWL3</accession>